<comment type="caution">
    <text evidence="3">The sequence shown here is derived from an EMBL/GenBank/DDBJ whole genome shotgun (WGS) entry which is preliminary data.</text>
</comment>
<dbReference type="InterPro" id="IPR001878">
    <property type="entry name" value="Znf_CCHC"/>
</dbReference>
<evidence type="ECO:0000256" key="1">
    <source>
        <dbReference type="PROSITE-ProRule" id="PRU00047"/>
    </source>
</evidence>
<dbReference type="EMBL" id="JACGWJ010000002">
    <property type="protein sequence ID" value="KAL0434892.1"/>
    <property type="molecule type" value="Genomic_DNA"/>
</dbReference>
<feature type="domain" description="CCHC-type" evidence="2">
    <location>
        <begin position="147"/>
        <end position="162"/>
    </location>
</feature>
<gene>
    <name evidence="3" type="ORF">Sradi_0197100</name>
</gene>
<reference evidence="3" key="2">
    <citation type="journal article" date="2024" name="Plant">
        <title>Genomic evolution and insights into agronomic trait innovations of Sesamum species.</title>
        <authorList>
            <person name="Miao H."/>
            <person name="Wang L."/>
            <person name="Qu L."/>
            <person name="Liu H."/>
            <person name="Sun Y."/>
            <person name="Le M."/>
            <person name="Wang Q."/>
            <person name="Wei S."/>
            <person name="Zheng Y."/>
            <person name="Lin W."/>
            <person name="Duan Y."/>
            <person name="Cao H."/>
            <person name="Xiong S."/>
            <person name="Wang X."/>
            <person name="Wei L."/>
            <person name="Li C."/>
            <person name="Ma Q."/>
            <person name="Ju M."/>
            <person name="Zhao R."/>
            <person name="Li G."/>
            <person name="Mu C."/>
            <person name="Tian Q."/>
            <person name="Mei H."/>
            <person name="Zhang T."/>
            <person name="Gao T."/>
            <person name="Zhang H."/>
        </authorList>
    </citation>
    <scope>NUCLEOTIDE SEQUENCE</scope>
    <source>
        <strain evidence="3">G02</strain>
    </source>
</reference>
<dbReference type="PROSITE" id="PS50158">
    <property type="entry name" value="ZF_CCHC"/>
    <property type="match status" value="1"/>
</dbReference>
<keyword evidence="1" id="KW-0479">Metal-binding</keyword>
<organism evidence="3">
    <name type="scientific">Sesamum radiatum</name>
    <name type="common">Black benniseed</name>
    <dbReference type="NCBI Taxonomy" id="300843"/>
    <lineage>
        <taxon>Eukaryota</taxon>
        <taxon>Viridiplantae</taxon>
        <taxon>Streptophyta</taxon>
        <taxon>Embryophyta</taxon>
        <taxon>Tracheophyta</taxon>
        <taxon>Spermatophyta</taxon>
        <taxon>Magnoliopsida</taxon>
        <taxon>eudicotyledons</taxon>
        <taxon>Gunneridae</taxon>
        <taxon>Pentapetalae</taxon>
        <taxon>asterids</taxon>
        <taxon>lamiids</taxon>
        <taxon>Lamiales</taxon>
        <taxon>Pedaliaceae</taxon>
        <taxon>Sesamum</taxon>
    </lineage>
</organism>
<protein>
    <recommendedName>
        <fullName evidence="2">CCHC-type domain-containing protein</fullName>
    </recommendedName>
</protein>
<proteinExistence type="predicted"/>
<keyword evidence="1" id="KW-0862">Zinc</keyword>
<dbReference type="GO" id="GO:0008270">
    <property type="term" value="F:zinc ion binding"/>
    <property type="evidence" value="ECO:0007669"/>
    <property type="project" value="UniProtKB-KW"/>
</dbReference>
<evidence type="ECO:0000259" key="2">
    <source>
        <dbReference type="PROSITE" id="PS50158"/>
    </source>
</evidence>
<accession>A0AAW2VZ84</accession>
<dbReference type="Pfam" id="PF14223">
    <property type="entry name" value="Retrotran_gag_2"/>
    <property type="match status" value="1"/>
</dbReference>
<dbReference type="Gene3D" id="4.10.60.10">
    <property type="entry name" value="Zinc finger, CCHC-type"/>
    <property type="match status" value="1"/>
</dbReference>
<dbReference type="InterPro" id="IPR036875">
    <property type="entry name" value="Znf_CCHC_sf"/>
</dbReference>
<dbReference type="AlphaFoldDB" id="A0AAW2VZ84"/>
<name>A0AAW2VZ84_SESRA</name>
<evidence type="ECO:0000313" key="3">
    <source>
        <dbReference type="EMBL" id="KAL0434892.1"/>
    </source>
</evidence>
<dbReference type="GO" id="GO:0003676">
    <property type="term" value="F:nucleic acid binding"/>
    <property type="evidence" value="ECO:0007669"/>
    <property type="project" value="InterPro"/>
</dbReference>
<dbReference type="SUPFAM" id="SSF57756">
    <property type="entry name" value="Retrovirus zinc finger-like domains"/>
    <property type="match status" value="1"/>
</dbReference>
<sequence length="173" mass="19342">MGGYPLRSYEEECLEHTLLVEKLADLKARLDNDTYIDVILQTLPPSYDLFVVNYNMNRLEKSVHELINMLVQYEATIHKLGPSVLIGEVLTSKANGKRAGHWKRKKGKGKAIVAVARAPSAHVSPMGMGKGKGKAQVSQRCKANDNCIHCHGKGHWKRECPQLLSNQGILWLK</sequence>
<reference evidence="3" key="1">
    <citation type="submission" date="2020-06" db="EMBL/GenBank/DDBJ databases">
        <authorList>
            <person name="Li T."/>
            <person name="Hu X."/>
            <person name="Zhang T."/>
            <person name="Song X."/>
            <person name="Zhang H."/>
            <person name="Dai N."/>
            <person name="Sheng W."/>
            <person name="Hou X."/>
            <person name="Wei L."/>
        </authorList>
    </citation>
    <scope>NUCLEOTIDE SEQUENCE</scope>
    <source>
        <strain evidence="3">G02</strain>
        <tissue evidence="3">Leaf</tissue>
    </source>
</reference>
<keyword evidence="1" id="KW-0863">Zinc-finger</keyword>